<feature type="signal peptide" evidence="1">
    <location>
        <begin position="1"/>
        <end position="27"/>
    </location>
</feature>
<organism evidence="2">
    <name type="scientific">Anopheles triannulatus</name>
    <dbReference type="NCBI Taxonomy" id="58253"/>
    <lineage>
        <taxon>Eukaryota</taxon>
        <taxon>Metazoa</taxon>
        <taxon>Ecdysozoa</taxon>
        <taxon>Arthropoda</taxon>
        <taxon>Hexapoda</taxon>
        <taxon>Insecta</taxon>
        <taxon>Pterygota</taxon>
        <taxon>Neoptera</taxon>
        <taxon>Endopterygota</taxon>
        <taxon>Diptera</taxon>
        <taxon>Nematocera</taxon>
        <taxon>Culicoidea</taxon>
        <taxon>Culicidae</taxon>
        <taxon>Anophelinae</taxon>
        <taxon>Anopheles</taxon>
    </lineage>
</organism>
<proteinExistence type="predicted"/>
<keyword evidence="1" id="KW-0732">Signal</keyword>
<dbReference type="EMBL" id="GGFK01013409">
    <property type="protein sequence ID" value="MBW46730.1"/>
    <property type="molecule type" value="Transcribed_RNA"/>
</dbReference>
<accession>A0A2M4B123</accession>
<dbReference type="AlphaFoldDB" id="A0A2M4B123"/>
<evidence type="ECO:0000313" key="2">
    <source>
        <dbReference type="EMBL" id="MBW46730.1"/>
    </source>
</evidence>
<feature type="chain" id="PRO_5014973330" evidence="1">
    <location>
        <begin position="28"/>
        <end position="121"/>
    </location>
</feature>
<name>A0A2M4B123_9DIPT</name>
<reference evidence="2" key="1">
    <citation type="submission" date="2018-01" db="EMBL/GenBank/DDBJ databases">
        <title>An insight into the sialome of Amazonian anophelines.</title>
        <authorList>
            <person name="Ribeiro J.M."/>
            <person name="Scarpassa V."/>
            <person name="Calvo E."/>
        </authorList>
    </citation>
    <scope>NUCLEOTIDE SEQUENCE</scope>
    <source>
        <tissue evidence="2">Salivary glands</tissue>
    </source>
</reference>
<evidence type="ECO:0000256" key="1">
    <source>
        <dbReference type="SAM" id="SignalP"/>
    </source>
</evidence>
<sequence>MEFSMLLAAFFASVVSYFLSTVDGAAAFRGCQDGQSCVQIALCGQYLHYVNEPPKNWPPSVRREALIRLCDTQKSVNGSKVSIWPFQGNDSCDSLQVPLNFRFTIYAVNERRSRAVCLEYS</sequence>
<protein>
    <submittedName>
        <fullName evidence="2">Putative secreted protein</fullName>
    </submittedName>
</protein>